<dbReference type="AlphaFoldDB" id="A0AA39P7J3"/>
<accession>A0AA39P7J3</accession>
<comment type="caution">
    <text evidence="1">The sequence shown here is derived from an EMBL/GenBank/DDBJ whole genome shotgun (WGS) entry which is preliminary data.</text>
</comment>
<protein>
    <submittedName>
        <fullName evidence="1">Uncharacterized protein</fullName>
    </submittedName>
</protein>
<proteinExistence type="predicted"/>
<gene>
    <name evidence="1" type="ORF">EDD18DRAFT_1114007</name>
</gene>
<reference evidence="1" key="1">
    <citation type="submission" date="2023-06" db="EMBL/GenBank/DDBJ databases">
        <authorList>
            <consortium name="Lawrence Berkeley National Laboratory"/>
            <person name="Ahrendt S."/>
            <person name="Sahu N."/>
            <person name="Indic B."/>
            <person name="Wong-Bajracharya J."/>
            <person name="Merenyi Z."/>
            <person name="Ke H.-M."/>
            <person name="Monk M."/>
            <person name="Kocsube S."/>
            <person name="Drula E."/>
            <person name="Lipzen A."/>
            <person name="Balint B."/>
            <person name="Henrissat B."/>
            <person name="Andreopoulos B."/>
            <person name="Martin F.M."/>
            <person name="Harder C.B."/>
            <person name="Rigling D."/>
            <person name="Ford K.L."/>
            <person name="Foster G.D."/>
            <person name="Pangilinan J."/>
            <person name="Papanicolaou A."/>
            <person name="Barry K."/>
            <person name="LaButti K."/>
            <person name="Viragh M."/>
            <person name="Koriabine M."/>
            <person name="Yan M."/>
            <person name="Riley R."/>
            <person name="Champramary S."/>
            <person name="Plett K.L."/>
            <person name="Tsai I.J."/>
            <person name="Slot J."/>
            <person name="Sipos G."/>
            <person name="Plett J."/>
            <person name="Nagy L.G."/>
            <person name="Grigoriev I.V."/>
        </authorList>
    </citation>
    <scope>NUCLEOTIDE SEQUENCE</scope>
    <source>
        <strain evidence="1">HWK02</strain>
    </source>
</reference>
<keyword evidence="2" id="KW-1185">Reference proteome</keyword>
<name>A0AA39P7J3_9AGAR</name>
<dbReference type="Proteomes" id="UP001175228">
    <property type="component" value="Unassembled WGS sequence"/>
</dbReference>
<dbReference type="EMBL" id="JAUEPU010000092">
    <property type="protein sequence ID" value="KAK0479043.1"/>
    <property type="molecule type" value="Genomic_DNA"/>
</dbReference>
<organism evidence="1 2">
    <name type="scientific">Armillaria luteobubalina</name>
    <dbReference type="NCBI Taxonomy" id="153913"/>
    <lineage>
        <taxon>Eukaryota</taxon>
        <taxon>Fungi</taxon>
        <taxon>Dikarya</taxon>
        <taxon>Basidiomycota</taxon>
        <taxon>Agaricomycotina</taxon>
        <taxon>Agaricomycetes</taxon>
        <taxon>Agaricomycetidae</taxon>
        <taxon>Agaricales</taxon>
        <taxon>Marasmiineae</taxon>
        <taxon>Physalacriaceae</taxon>
        <taxon>Armillaria</taxon>
    </lineage>
</organism>
<evidence type="ECO:0000313" key="2">
    <source>
        <dbReference type="Proteomes" id="UP001175228"/>
    </source>
</evidence>
<evidence type="ECO:0000313" key="1">
    <source>
        <dbReference type="EMBL" id="KAK0479043.1"/>
    </source>
</evidence>
<sequence>MSLCLYFLRAGLQARDPFFGNPKQIYVRSALINDDFLAKVLLEAERSSGWHSSLPNPCNHYTLQGYNRAGWMSVTVEMEHGNHGSVYTYEAQHWNRWLARAGGQSNLRAKHFFDPADHVECLFTSCREFGLREYVLSVECGDVPYKWYQALKNRVIHFYTWYSLDLTLQGYLMY</sequence>